<dbReference type="Pfam" id="PF02504">
    <property type="entry name" value="FA_synthesis"/>
    <property type="match status" value="1"/>
</dbReference>
<gene>
    <name evidence="11" type="ORF">OVA965_LOCUS1724</name>
    <name evidence="12" type="ORF">TMI583_LOCUS1724</name>
</gene>
<dbReference type="PANTHER" id="PTHR30100">
    <property type="entry name" value="FATTY ACID/PHOSPHOLIPID SYNTHESIS PROTEIN PLSX"/>
    <property type="match status" value="1"/>
</dbReference>
<dbReference type="InterPro" id="IPR003664">
    <property type="entry name" value="FA_synthesis"/>
</dbReference>
<evidence type="ECO:0000313" key="13">
    <source>
        <dbReference type="Proteomes" id="UP000677228"/>
    </source>
</evidence>
<evidence type="ECO:0000313" key="11">
    <source>
        <dbReference type="EMBL" id="CAF0746002.1"/>
    </source>
</evidence>
<keyword evidence="5" id="KW-0808">Transferase</keyword>
<keyword evidence="4" id="KW-0444">Lipid biosynthesis</keyword>
<reference evidence="11" key="1">
    <citation type="submission" date="2021-02" db="EMBL/GenBank/DDBJ databases">
        <authorList>
            <person name="Nowell W R."/>
        </authorList>
    </citation>
    <scope>NUCLEOTIDE SEQUENCE</scope>
</reference>
<comment type="subunit">
    <text evidence="10">Homodimer. Probably interacts with PlsY.</text>
</comment>
<dbReference type="EC" id="2.3.1.274" evidence="9"/>
<dbReference type="InterPro" id="IPR012281">
    <property type="entry name" value="Phospholipid_synth_PlsX-like"/>
</dbReference>
<dbReference type="GO" id="GO:0008654">
    <property type="term" value="P:phospholipid biosynthetic process"/>
    <property type="evidence" value="ECO:0007669"/>
    <property type="project" value="UniProtKB-KW"/>
</dbReference>
<dbReference type="GO" id="GO:0006633">
    <property type="term" value="P:fatty acid biosynthetic process"/>
    <property type="evidence" value="ECO:0007669"/>
    <property type="project" value="InterPro"/>
</dbReference>
<dbReference type="Proteomes" id="UP000682733">
    <property type="component" value="Unassembled WGS sequence"/>
</dbReference>
<dbReference type="Proteomes" id="UP000677228">
    <property type="component" value="Unassembled WGS sequence"/>
</dbReference>
<keyword evidence="3" id="KW-0963">Cytoplasm</keyword>
<keyword evidence="6" id="KW-0443">Lipid metabolism</keyword>
<comment type="subcellular location">
    <subcellularLocation>
        <location evidence="2">Cytoplasm</location>
    </subcellularLocation>
</comment>
<evidence type="ECO:0000256" key="4">
    <source>
        <dbReference type="ARBA" id="ARBA00022516"/>
    </source>
</evidence>
<evidence type="ECO:0000313" key="12">
    <source>
        <dbReference type="EMBL" id="CAF3523981.1"/>
    </source>
</evidence>
<dbReference type="Gene3D" id="3.40.718.10">
    <property type="entry name" value="Isopropylmalate Dehydrogenase"/>
    <property type="match status" value="2"/>
</dbReference>
<comment type="catalytic activity">
    <reaction evidence="1">
        <text>a fatty acyl-[ACP] + phosphate = an acyl phosphate + holo-[ACP]</text>
        <dbReference type="Rhea" id="RHEA:42292"/>
        <dbReference type="Rhea" id="RHEA-COMP:9685"/>
        <dbReference type="Rhea" id="RHEA-COMP:14125"/>
        <dbReference type="ChEBI" id="CHEBI:43474"/>
        <dbReference type="ChEBI" id="CHEBI:59918"/>
        <dbReference type="ChEBI" id="CHEBI:64479"/>
        <dbReference type="ChEBI" id="CHEBI:138651"/>
        <dbReference type="EC" id="2.3.1.274"/>
    </reaction>
</comment>
<keyword evidence="7" id="KW-0594">Phospholipid biosynthesis</keyword>
<evidence type="ECO:0000256" key="10">
    <source>
        <dbReference type="ARBA" id="ARBA00046608"/>
    </source>
</evidence>
<keyword evidence="8" id="KW-1208">Phospholipid metabolism</keyword>
<protein>
    <recommendedName>
        <fullName evidence="9">phosphate acyltransferase</fullName>
        <ecNumber evidence="9">2.3.1.274</ecNumber>
    </recommendedName>
</protein>
<evidence type="ECO:0000256" key="1">
    <source>
        <dbReference type="ARBA" id="ARBA00001232"/>
    </source>
</evidence>
<dbReference type="SUPFAM" id="SSF53659">
    <property type="entry name" value="Isocitrate/Isopropylmalate dehydrogenase-like"/>
    <property type="match status" value="1"/>
</dbReference>
<dbReference type="PANTHER" id="PTHR30100:SF1">
    <property type="entry name" value="PHOSPHATE ACYLTRANSFERASE"/>
    <property type="match status" value="1"/>
</dbReference>
<organism evidence="11 13">
    <name type="scientific">Didymodactylos carnosus</name>
    <dbReference type="NCBI Taxonomy" id="1234261"/>
    <lineage>
        <taxon>Eukaryota</taxon>
        <taxon>Metazoa</taxon>
        <taxon>Spiralia</taxon>
        <taxon>Gnathifera</taxon>
        <taxon>Rotifera</taxon>
        <taxon>Eurotatoria</taxon>
        <taxon>Bdelloidea</taxon>
        <taxon>Philodinida</taxon>
        <taxon>Philodinidae</taxon>
        <taxon>Didymodactylos</taxon>
    </lineage>
</organism>
<name>A0A8S2CUP8_9BILA</name>
<dbReference type="EMBL" id="CAJNOK010000335">
    <property type="protein sequence ID" value="CAF0746002.1"/>
    <property type="molecule type" value="Genomic_DNA"/>
</dbReference>
<sequence length="196" mass="21008">MGSEHGPKPAFAAAWQFVKKHKDVQIILVGKKTELSLLPSHPQLQLQFAEQTLSAEDSLVGALRKTDSSLRIALDLVKTKQAATLVSASATASFIALAYSVLGSESKPAFMPWVPARNGKGFVMLDVGASIEVNGEDLYGFAKTAHRFKEPRDLLDGDQDIVVCDGYGGNLTLKALEGAMKAVSQQIRTELKKPGG</sequence>
<evidence type="ECO:0000256" key="5">
    <source>
        <dbReference type="ARBA" id="ARBA00022679"/>
    </source>
</evidence>
<evidence type="ECO:0000256" key="3">
    <source>
        <dbReference type="ARBA" id="ARBA00022490"/>
    </source>
</evidence>
<evidence type="ECO:0000256" key="7">
    <source>
        <dbReference type="ARBA" id="ARBA00023209"/>
    </source>
</evidence>
<dbReference type="EMBL" id="CAJOBA010000335">
    <property type="protein sequence ID" value="CAF3523981.1"/>
    <property type="molecule type" value="Genomic_DNA"/>
</dbReference>
<evidence type="ECO:0000256" key="6">
    <source>
        <dbReference type="ARBA" id="ARBA00023098"/>
    </source>
</evidence>
<comment type="caution">
    <text evidence="11">The sequence shown here is derived from an EMBL/GenBank/DDBJ whole genome shotgun (WGS) entry which is preliminary data.</text>
</comment>
<evidence type="ECO:0000256" key="8">
    <source>
        <dbReference type="ARBA" id="ARBA00023264"/>
    </source>
</evidence>
<proteinExistence type="predicted"/>
<evidence type="ECO:0000256" key="2">
    <source>
        <dbReference type="ARBA" id="ARBA00004496"/>
    </source>
</evidence>
<accession>A0A8S2CUP8</accession>
<evidence type="ECO:0000256" key="9">
    <source>
        <dbReference type="ARBA" id="ARBA00024069"/>
    </source>
</evidence>
<dbReference type="GO" id="GO:0005737">
    <property type="term" value="C:cytoplasm"/>
    <property type="evidence" value="ECO:0007669"/>
    <property type="project" value="UniProtKB-SubCell"/>
</dbReference>
<dbReference type="GO" id="GO:0043811">
    <property type="term" value="F:phosphate:acyl-[acyl carrier protein] acyltransferase activity"/>
    <property type="evidence" value="ECO:0007669"/>
    <property type="project" value="UniProtKB-EC"/>
</dbReference>
<dbReference type="AlphaFoldDB" id="A0A8S2CUP8"/>